<evidence type="ECO:0000313" key="2">
    <source>
        <dbReference type="Proteomes" id="UP000602076"/>
    </source>
</evidence>
<dbReference type="Pfam" id="PF14006">
    <property type="entry name" value="YqzL"/>
    <property type="match status" value="1"/>
</dbReference>
<evidence type="ECO:0000313" key="1">
    <source>
        <dbReference type="EMBL" id="MBD3107580.1"/>
    </source>
</evidence>
<proteinExistence type="predicted"/>
<accession>A0A927CXN9</accession>
<dbReference type="EMBL" id="JACXSI010000008">
    <property type="protein sequence ID" value="MBD3107580.1"/>
    <property type="molecule type" value="Genomic_DNA"/>
</dbReference>
<protein>
    <submittedName>
        <fullName evidence="1">YqzL family protein</fullName>
    </submittedName>
</protein>
<dbReference type="RefSeq" id="WP_190997128.1">
    <property type="nucleotide sequence ID" value="NZ_JACXSI010000008.1"/>
</dbReference>
<dbReference type="Proteomes" id="UP000602076">
    <property type="component" value="Unassembled WGS sequence"/>
</dbReference>
<dbReference type="AlphaFoldDB" id="A0A927CXN9"/>
<organism evidence="1 2">
    <name type="scientific">Peribacillus faecalis</name>
    <dbReference type="NCBI Taxonomy" id="2772559"/>
    <lineage>
        <taxon>Bacteria</taxon>
        <taxon>Bacillati</taxon>
        <taxon>Bacillota</taxon>
        <taxon>Bacilli</taxon>
        <taxon>Bacillales</taxon>
        <taxon>Bacillaceae</taxon>
        <taxon>Peribacillus</taxon>
    </lineage>
</organism>
<comment type="caution">
    <text evidence="1">The sequence shown here is derived from an EMBL/GenBank/DDBJ whole genome shotgun (WGS) entry which is preliminary data.</text>
</comment>
<reference evidence="1" key="1">
    <citation type="submission" date="2020-09" db="EMBL/GenBank/DDBJ databases">
        <title>Bacillus faecalis sp. nov., a moderately halophilic bacterium isolated from cow faeces.</title>
        <authorList>
            <person name="Jiang L."/>
            <person name="Lee J."/>
        </authorList>
    </citation>
    <scope>NUCLEOTIDE SEQUENCE</scope>
    <source>
        <strain evidence="1">AGMB 02131</strain>
    </source>
</reference>
<sequence length="47" mass="5564">MLDFTWSIFKETGNIDTYLLFKEIQLEHQSEMDPVEEELADVNFPIS</sequence>
<gene>
    <name evidence="1" type="ORF">IEO70_04305</name>
</gene>
<keyword evidence="2" id="KW-1185">Reference proteome</keyword>
<name>A0A927CXN9_9BACI</name>
<dbReference type="InterPro" id="IPR025617">
    <property type="entry name" value="YqzL"/>
</dbReference>